<gene>
    <name evidence="10" type="primary">penI</name>
    <name evidence="9" type="ORF">TU94_27410</name>
</gene>
<dbReference type="PANTHER" id="PTHR24291:SF50">
    <property type="entry name" value="BIFUNCTIONAL ALBAFLAVENONE MONOOXYGENASE_TERPENE SYNTHASE"/>
    <property type="match status" value="1"/>
</dbReference>
<proteinExistence type="inferred from homology"/>
<dbReference type="InterPro" id="IPR002401">
    <property type="entry name" value="Cyt_P450_E_grp-I"/>
</dbReference>
<dbReference type="InterPro" id="IPR001128">
    <property type="entry name" value="Cyt_P450"/>
</dbReference>
<evidence type="ECO:0000256" key="2">
    <source>
        <dbReference type="ARBA" id="ARBA00022617"/>
    </source>
</evidence>
<keyword evidence="6 8" id="KW-0503">Monooxygenase</keyword>
<keyword evidence="2 7" id="KW-0349">Heme</keyword>
<name>A0A097ZQC6_9ACTN</name>
<evidence type="ECO:0000256" key="1">
    <source>
        <dbReference type="ARBA" id="ARBA00010617"/>
    </source>
</evidence>
<dbReference type="Proteomes" id="UP000032234">
    <property type="component" value="Chromosome"/>
</dbReference>
<dbReference type="InterPro" id="IPR054967">
    <property type="entry name" value="PentlenOxigase"/>
</dbReference>
<evidence type="ECO:0000256" key="5">
    <source>
        <dbReference type="ARBA" id="ARBA00023004"/>
    </source>
</evidence>
<dbReference type="EMBL" id="CP010849">
    <property type="protein sequence ID" value="AJP04628.1"/>
    <property type="molecule type" value="Genomic_DNA"/>
</dbReference>
<comment type="similarity">
    <text evidence="1 8">Belongs to the cytochrome P450 family.</text>
</comment>
<dbReference type="PRINTS" id="PR00463">
    <property type="entry name" value="EP450I"/>
</dbReference>
<evidence type="ECO:0000256" key="8">
    <source>
        <dbReference type="RuleBase" id="RU000461"/>
    </source>
</evidence>
<evidence type="ECO:0000256" key="3">
    <source>
        <dbReference type="ARBA" id="ARBA00022723"/>
    </source>
</evidence>
<accession>A0A097ZQC6</accession>
<dbReference type="InterPro" id="IPR050196">
    <property type="entry name" value="Cytochrome_P450_Monoox"/>
</dbReference>
<dbReference type="PROSITE" id="PS00086">
    <property type="entry name" value="CYTOCHROME_P450"/>
    <property type="match status" value="1"/>
</dbReference>
<dbReference type="OrthoDB" id="4746309at2"/>
<dbReference type="GO" id="GO:0005506">
    <property type="term" value="F:iron ion binding"/>
    <property type="evidence" value="ECO:0007669"/>
    <property type="project" value="InterPro"/>
</dbReference>
<evidence type="ECO:0000313" key="9">
    <source>
        <dbReference type="EMBL" id="AJP04628.1"/>
    </source>
</evidence>
<dbReference type="RefSeq" id="WP_044385557.1">
    <property type="nucleotide sequence ID" value="NZ_CP010849.1"/>
</dbReference>
<dbReference type="GO" id="GO:0016705">
    <property type="term" value="F:oxidoreductase activity, acting on paired donors, with incorporation or reduction of molecular oxygen"/>
    <property type="evidence" value="ECO:0007669"/>
    <property type="project" value="InterPro"/>
</dbReference>
<reference evidence="9 11" key="2">
    <citation type="submission" date="2015-02" db="EMBL/GenBank/DDBJ databases">
        <title>Genome sequence of thermotolerant Streptomyces cyaneogriseus subsp. Noncyanogenus NMWT1, the producer of nematocidal antibiotics nemadectin.</title>
        <authorList>
            <person name="Wang H."/>
            <person name="Li C."/>
            <person name="Xiang W."/>
            <person name="Wang X."/>
        </authorList>
    </citation>
    <scope>NUCLEOTIDE SEQUENCE [LARGE SCALE GENOMIC DNA]</scope>
    <source>
        <strain evidence="9 11">NMWT 1</strain>
    </source>
</reference>
<dbReference type="NCBIfam" id="NF045812">
    <property type="entry name" value="PentlenOxigase"/>
    <property type="match status" value="1"/>
</dbReference>
<evidence type="ECO:0000313" key="10">
    <source>
        <dbReference type="EMBL" id="BAP82198.1"/>
    </source>
</evidence>
<dbReference type="KEGG" id="scw:TU94_27410"/>
<evidence type="ECO:0000313" key="11">
    <source>
        <dbReference type="Proteomes" id="UP000032234"/>
    </source>
</evidence>
<feature type="binding site" description="axial binding residue" evidence="7">
    <location>
        <position position="394"/>
    </location>
    <ligand>
        <name>heme</name>
        <dbReference type="ChEBI" id="CHEBI:30413"/>
    </ligand>
    <ligandPart>
        <name>Fe</name>
        <dbReference type="ChEBI" id="CHEBI:18248"/>
    </ligandPart>
</feature>
<keyword evidence="11" id="KW-1185">Reference proteome</keyword>
<organism evidence="10">
    <name type="scientific">Streptomyces cyaneogriseus subsp. noncyanogenus</name>
    <dbReference type="NCBI Taxonomy" id="477245"/>
    <lineage>
        <taxon>Bacteria</taxon>
        <taxon>Bacillati</taxon>
        <taxon>Actinomycetota</taxon>
        <taxon>Actinomycetes</taxon>
        <taxon>Kitasatosporales</taxon>
        <taxon>Streptomycetaceae</taxon>
        <taxon>Streptomyces</taxon>
    </lineage>
</organism>
<evidence type="ECO:0000256" key="4">
    <source>
        <dbReference type="ARBA" id="ARBA00023002"/>
    </source>
</evidence>
<reference evidence="10" key="1">
    <citation type="submission" date="2014-08" db="EMBL/GenBank/DDBJ databases">
        <title>Gene cluster for pentalenolactone biosynthesis.</title>
        <authorList>
            <person name="Ikeda H."/>
            <person name="Shin'ya K."/>
        </authorList>
    </citation>
    <scope>NUCLEOTIDE SEQUENCE</scope>
    <source>
        <strain evidence="10">NRRL 15773</strain>
    </source>
</reference>
<keyword evidence="3 7" id="KW-0479">Metal-binding</keyword>
<dbReference type="PANTHER" id="PTHR24291">
    <property type="entry name" value="CYTOCHROME P450 FAMILY 4"/>
    <property type="match status" value="1"/>
</dbReference>
<keyword evidence="5 7" id="KW-0408">Iron</keyword>
<dbReference type="AlphaFoldDB" id="A0A097ZQC6"/>
<dbReference type="SUPFAM" id="SSF48264">
    <property type="entry name" value="Cytochrome P450"/>
    <property type="match status" value="1"/>
</dbReference>
<protein>
    <submittedName>
        <fullName evidence="9 10">Cytochrome P450</fullName>
    </submittedName>
</protein>
<evidence type="ECO:0000256" key="7">
    <source>
        <dbReference type="PIRSR" id="PIRSR602401-1"/>
    </source>
</evidence>
<dbReference type="GO" id="GO:0004497">
    <property type="term" value="F:monooxygenase activity"/>
    <property type="evidence" value="ECO:0007669"/>
    <property type="project" value="UniProtKB-KW"/>
</dbReference>
<dbReference type="Gene3D" id="1.10.630.10">
    <property type="entry name" value="Cytochrome P450"/>
    <property type="match status" value="1"/>
</dbReference>
<dbReference type="PRINTS" id="PR00385">
    <property type="entry name" value="P450"/>
</dbReference>
<dbReference type="STRING" id="477245.TU94_27410"/>
<evidence type="ECO:0000256" key="6">
    <source>
        <dbReference type="ARBA" id="ARBA00023033"/>
    </source>
</evidence>
<dbReference type="EMBL" id="AB981710">
    <property type="protein sequence ID" value="BAP82198.1"/>
    <property type="molecule type" value="Genomic_DNA"/>
</dbReference>
<comment type="cofactor">
    <cofactor evidence="7">
        <name>heme</name>
        <dbReference type="ChEBI" id="CHEBI:30413"/>
    </cofactor>
</comment>
<dbReference type="PATRIC" id="fig|477245.3.peg.5807"/>
<dbReference type="HOGENOM" id="CLU_001570_5_1_11"/>
<keyword evidence="4 8" id="KW-0560">Oxidoreductase</keyword>
<dbReference type="InterPro" id="IPR036396">
    <property type="entry name" value="Cyt_P450_sf"/>
</dbReference>
<dbReference type="InterPro" id="IPR017972">
    <property type="entry name" value="Cyt_P450_CS"/>
</dbReference>
<dbReference type="CDD" id="cd11049">
    <property type="entry name" value="CYP170A1-like"/>
    <property type="match status" value="1"/>
</dbReference>
<dbReference type="Pfam" id="PF00067">
    <property type="entry name" value="p450"/>
    <property type="match status" value="1"/>
</dbReference>
<dbReference type="GO" id="GO:0020037">
    <property type="term" value="F:heme binding"/>
    <property type="evidence" value="ECO:0007669"/>
    <property type="project" value="InterPro"/>
</dbReference>
<sequence length="464" mass="51433">MSEQTTFVAGAAPGAVPVVGHALQMMRHPVNFMTSLSAHGDLVQIKIGPTSAYVPTHPDLLRYVLTNDRIFDKGGVFYDRARDIAGNGLVTCPFADHRRQRRLMQSAFTRTQLKRYATAMHAEIEATTARWHDGMVVDAFPELYGMALRTVGRTLYSTPVSPELAAGVERAFDVVLNGLFRQMFLPRFIRRLPLPANRRYESNLRFLHRTTQELIDDYRSDGAAHDDLLAALLASRDDDGGRLDDKEIHDQVITVMAAGTETVAGTLTWVFYLLSQHPEIEAALYEEIDTVLGGRAPNWDDVPNLSLADRIISEALRLHPPAWLFTRLTATETELAGRRLPEGTTIVFSPAAVAQYEDAFGNPTAFDPDRWLPDRVSPAARQAFMPFGTGARKCIGDLYARTEATLGLATILGRWRVTCEPDMDVRPVPLATVYHPRRLRLRLSARAPRPAATPVPAPTGGEPT</sequence>